<comment type="caution">
    <text evidence="3">The sequence shown here is derived from an EMBL/GenBank/DDBJ whole genome shotgun (WGS) entry which is preliminary data.</text>
</comment>
<dbReference type="GO" id="GO:0004029">
    <property type="term" value="F:aldehyde dehydrogenase (NAD+) activity"/>
    <property type="evidence" value="ECO:0007669"/>
    <property type="project" value="TreeGrafter"/>
</dbReference>
<name>A0A271J528_9BACT</name>
<keyword evidence="4" id="KW-1185">Reference proteome</keyword>
<reference evidence="3 4" key="1">
    <citation type="submission" date="2016-11" db="EMBL/GenBank/DDBJ databases">
        <title>Study of marine rhodopsin-containing bacteria.</title>
        <authorList>
            <person name="Yoshizawa S."/>
            <person name="Kumagai Y."/>
            <person name="Kogure K."/>
        </authorList>
    </citation>
    <scope>NUCLEOTIDE SEQUENCE [LARGE SCALE GENOMIC DNA]</scope>
    <source>
        <strain evidence="3 4">SAORIC-28</strain>
    </source>
</reference>
<dbReference type="EMBL" id="MQWD01000001">
    <property type="protein sequence ID" value="PAP78612.1"/>
    <property type="molecule type" value="Genomic_DNA"/>
</dbReference>
<accession>A0A271J528</accession>
<dbReference type="PANTHER" id="PTHR48079">
    <property type="entry name" value="PROTEIN YEEZ"/>
    <property type="match status" value="1"/>
</dbReference>
<dbReference type="InterPro" id="IPR016040">
    <property type="entry name" value="NAD(P)-bd_dom"/>
</dbReference>
<protein>
    <recommendedName>
        <fullName evidence="2">NAD(P)-binding domain-containing protein</fullName>
    </recommendedName>
</protein>
<sequence length="481" mass="52633">MAGASGFVGTALRHALAAEYDLVGLTRSPARAARTDQGDATHWRHCDLFSLRDIEEGLDGADLAVYLVHSMLPSARLTQGTFADLDLILADNFSRAAKKQGVKQIVYLSGLLPEDTTDLSKHLRSRWEVERTLAAHGVPVTTLRTGLVVGKGGSSLRILVNLVRRLPAMVLPSWTESDTQPVALRDVVRAVRLVLGAPGRFEGAFDVAGPDVMTYREMLEQTAEVLGVERPASGVPILTPKLSTLWVSLVTGSPRALVGPLVASLRHDMVVRDNPVQRAIGPDALPFQAALREAVRPDGQAVPDTRHGHRREDDASVREARLVRSVQRFDLPEGRTAEWAGREYMRWLDGFAGPLLRVRTAHDGPAWRARFSVRPFPRPVLELTHAPDRSTTDRALFYVTGGMLAQTGGPHRGRLEFREVLGGACLLAAIHDFAPRLPWALYRLTQAVAHLFVMAQFGRHLSKLANVAPARLDTKAEAARA</sequence>
<evidence type="ECO:0000313" key="4">
    <source>
        <dbReference type="Proteomes" id="UP000216339"/>
    </source>
</evidence>
<dbReference type="InterPro" id="IPR051783">
    <property type="entry name" value="NAD(P)-dependent_oxidoreduct"/>
</dbReference>
<dbReference type="Pfam" id="PF13460">
    <property type="entry name" value="NAD_binding_10"/>
    <property type="match status" value="1"/>
</dbReference>
<dbReference type="AlphaFoldDB" id="A0A271J528"/>
<dbReference type="GO" id="GO:0005737">
    <property type="term" value="C:cytoplasm"/>
    <property type="evidence" value="ECO:0007669"/>
    <property type="project" value="TreeGrafter"/>
</dbReference>
<evidence type="ECO:0000256" key="1">
    <source>
        <dbReference type="SAM" id="MobiDB-lite"/>
    </source>
</evidence>
<organism evidence="3 4">
    <name type="scientific">Rubrivirga marina</name>
    <dbReference type="NCBI Taxonomy" id="1196024"/>
    <lineage>
        <taxon>Bacteria</taxon>
        <taxon>Pseudomonadati</taxon>
        <taxon>Rhodothermota</taxon>
        <taxon>Rhodothermia</taxon>
        <taxon>Rhodothermales</taxon>
        <taxon>Rubricoccaceae</taxon>
        <taxon>Rubrivirga</taxon>
    </lineage>
</organism>
<gene>
    <name evidence="3" type="ORF">BSZ37_01605</name>
</gene>
<proteinExistence type="predicted"/>
<evidence type="ECO:0000313" key="3">
    <source>
        <dbReference type="EMBL" id="PAP78612.1"/>
    </source>
</evidence>
<dbReference type="Gene3D" id="3.40.50.720">
    <property type="entry name" value="NAD(P)-binding Rossmann-like Domain"/>
    <property type="match status" value="1"/>
</dbReference>
<feature type="compositionally biased region" description="Basic and acidic residues" evidence="1">
    <location>
        <begin position="304"/>
        <end position="316"/>
    </location>
</feature>
<dbReference type="InterPro" id="IPR036291">
    <property type="entry name" value="NAD(P)-bd_dom_sf"/>
</dbReference>
<evidence type="ECO:0000259" key="2">
    <source>
        <dbReference type="Pfam" id="PF13460"/>
    </source>
</evidence>
<feature type="region of interest" description="Disordered" evidence="1">
    <location>
        <begin position="297"/>
        <end position="316"/>
    </location>
</feature>
<feature type="domain" description="NAD(P)-binding" evidence="2">
    <location>
        <begin position="3"/>
        <end position="145"/>
    </location>
</feature>
<dbReference type="Proteomes" id="UP000216339">
    <property type="component" value="Unassembled WGS sequence"/>
</dbReference>
<dbReference type="PANTHER" id="PTHR48079:SF6">
    <property type="entry name" value="NAD(P)-BINDING DOMAIN-CONTAINING PROTEIN-RELATED"/>
    <property type="match status" value="1"/>
</dbReference>
<dbReference type="SUPFAM" id="SSF51735">
    <property type="entry name" value="NAD(P)-binding Rossmann-fold domains"/>
    <property type="match status" value="1"/>
</dbReference>